<evidence type="ECO:0008006" key="3">
    <source>
        <dbReference type="Google" id="ProtNLM"/>
    </source>
</evidence>
<protein>
    <recommendedName>
        <fullName evidence="3">Adhesin domain-containing protein</fullName>
    </recommendedName>
</protein>
<reference evidence="1 2" key="1">
    <citation type="submission" date="2018-08" db="EMBL/GenBank/DDBJ databases">
        <title>Meiothermus roseus NBRC 110900 genome sequencing project.</title>
        <authorList>
            <person name="Da Costa M.S."/>
            <person name="Albuquerque L."/>
            <person name="Raposo P."/>
            <person name="Froufe H.J.C."/>
            <person name="Barroso C.S."/>
            <person name="Egas C."/>
        </authorList>
    </citation>
    <scope>NUCLEOTIDE SEQUENCE [LARGE SCALE GENOMIC DNA]</scope>
    <source>
        <strain evidence="1 2">NBRC 110900</strain>
    </source>
</reference>
<dbReference type="OrthoDB" id="25732at2"/>
<gene>
    <name evidence="1" type="ORF">Mrose_02869</name>
</gene>
<name>A0A399EL86_9DEIN</name>
<sequence>MSDRNLEVRLDPNLREPSLVGEAELRAKGTDYYLEARYKGPKGWRGGEWHLHERPVIVTLPGGMGLQVELTAGTLVASDLPYLRAEVKAGNLLAHNLGGIDAEVKAGNLEAELRLTGGQHRVQVKAGNATLRLLPGSDYEITGDVVMGHLESSGKHRMDKTRGMPGKRESFHLLEGQGKAKLELQVKMGSLNLLT</sequence>
<comment type="caution">
    <text evidence="1">The sequence shown here is derived from an EMBL/GenBank/DDBJ whole genome shotgun (WGS) entry which is preliminary data.</text>
</comment>
<organism evidence="1 2">
    <name type="scientific">Calidithermus roseus</name>
    <dbReference type="NCBI Taxonomy" id="1644118"/>
    <lineage>
        <taxon>Bacteria</taxon>
        <taxon>Thermotogati</taxon>
        <taxon>Deinococcota</taxon>
        <taxon>Deinococci</taxon>
        <taxon>Thermales</taxon>
        <taxon>Thermaceae</taxon>
        <taxon>Calidithermus</taxon>
    </lineage>
</organism>
<evidence type="ECO:0000313" key="2">
    <source>
        <dbReference type="Proteomes" id="UP000265341"/>
    </source>
</evidence>
<dbReference type="Proteomes" id="UP000265341">
    <property type="component" value="Unassembled WGS sequence"/>
</dbReference>
<evidence type="ECO:0000313" key="1">
    <source>
        <dbReference type="EMBL" id="RIH83839.1"/>
    </source>
</evidence>
<proteinExistence type="predicted"/>
<accession>A0A399EL86</accession>
<dbReference type="AlphaFoldDB" id="A0A399EL86"/>
<dbReference type="EMBL" id="QWLA01000068">
    <property type="protein sequence ID" value="RIH83839.1"/>
    <property type="molecule type" value="Genomic_DNA"/>
</dbReference>
<keyword evidence="2" id="KW-1185">Reference proteome</keyword>